<comment type="caution">
    <text evidence="1">The sequence shown here is derived from an EMBL/GenBank/DDBJ whole genome shotgun (WGS) entry which is preliminary data.</text>
</comment>
<protein>
    <submittedName>
        <fullName evidence="1">Uncharacterized protein</fullName>
    </submittedName>
</protein>
<organism evidence="1 2">
    <name type="scientific">Pieris brassicae</name>
    <name type="common">White butterfly</name>
    <name type="synonym">Large white butterfly</name>
    <dbReference type="NCBI Taxonomy" id="7116"/>
    <lineage>
        <taxon>Eukaryota</taxon>
        <taxon>Metazoa</taxon>
        <taxon>Ecdysozoa</taxon>
        <taxon>Arthropoda</taxon>
        <taxon>Hexapoda</taxon>
        <taxon>Insecta</taxon>
        <taxon>Pterygota</taxon>
        <taxon>Neoptera</taxon>
        <taxon>Endopterygota</taxon>
        <taxon>Lepidoptera</taxon>
        <taxon>Glossata</taxon>
        <taxon>Ditrysia</taxon>
        <taxon>Papilionoidea</taxon>
        <taxon>Pieridae</taxon>
        <taxon>Pierinae</taxon>
        <taxon>Pieris</taxon>
    </lineage>
</organism>
<proteinExistence type="predicted"/>
<evidence type="ECO:0000313" key="2">
    <source>
        <dbReference type="Proteomes" id="UP001152562"/>
    </source>
</evidence>
<name>A0A9P0XHC0_PIEBR</name>
<evidence type="ECO:0000313" key="1">
    <source>
        <dbReference type="EMBL" id="CAH4034509.1"/>
    </source>
</evidence>
<sequence>MSVNPKPQNSTPQMPMGTRNFLQKLIQKETASVDMTRHGFIRESHPIRLFLKPLRTQIQKIHGKAETVERNKFTKDKTTTDTSTADKSTPIICKFIEEKKLVDKKKKRKLKCSTKL</sequence>
<accession>A0A9P0XHC0</accession>
<reference evidence="1" key="1">
    <citation type="submission" date="2022-05" db="EMBL/GenBank/DDBJ databases">
        <authorList>
            <person name="Okamura Y."/>
        </authorList>
    </citation>
    <scope>NUCLEOTIDE SEQUENCE</scope>
</reference>
<gene>
    <name evidence="1" type="ORF">PIBRA_LOCUS10690</name>
</gene>
<dbReference type="Proteomes" id="UP001152562">
    <property type="component" value="Unassembled WGS sequence"/>
</dbReference>
<dbReference type="AlphaFoldDB" id="A0A9P0XHC0"/>
<dbReference type="EMBL" id="CALOZG010000040">
    <property type="protein sequence ID" value="CAH4034509.1"/>
    <property type="molecule type" value="Genomic_DNA"/>
</dbReference>
<keyword evidence="2" id="KW-1185">Reference proteome</keyword>